<protein>
    <submittedName>
        <fullName evidence="2">Uncharacterized protein</fullName>
    </submittedName>
</protein>
<feature type="chain" id="PRO_5040454991" evidence="1">
    <location>
        <begin position="36"/>
        <end position="632"/>
    </location>
</feature>
<sequence>MQLSPLQSRLAASLSASLVIFALYLLLFSPSFASATELPVNHVVHIEEPPEQAPEQPLVLSDGLDISYEPDFGAFDRSIIGRATADINPLTNNGAEKLNLYPGETQCYIFKKSTIFSRDAIAARSAEGDQSTEELEGEGHELSRRASSKTVYISVNTCLQPELETKTGKKKQAGQLSLYISTTSNIQCPGPSKDTSKMKVVEFDEGAVMYSFNATGNVYVGISAPNITGNYSDYYNFEIAASLDEYYHKYDSHNGSELLWMDSDSTSALLVTRNLTQHSNETAKIMKAELPYDIYLQNNNSTSLDGLRHSSCGLGQNAEFRAIVNDKEASKNGDKITTGLTTRGPGNLPKQQFYVVGLDSGSSYSGIIVKRANGTSTSSKSRRAETSIGGGGTVFRATEFETSSGTNCKMVTNLEFCNETQYAVPGNDKRYNNTELAKVYDDYAKKMYANFEKVLAQISCEAPPQSLYSLARDCDDCRRAYKNWLCTVSIPRCEDFMSDGNYSIIRNVGQAFPNGTKLPSAQRSELGKTPAFNTSRNSFIDQTIKPGPYKELLPCEDICYEVVQSCPASIAFTCPQPGFPSFDVSYGRRERRSLTPSCNYPGEARTKTSAGAAISPGAMLLAVVPLMMWLSL</sequence>
<evidence type="ECO:0000313" key="3">
    <source>
        <dbReference type="Proteomes" id="UP000722485"/>
    </source>
</evidence>
<dbReference type="OrthoDB" id="5405745at2759"/>
<evidence type="ECO:0000313" key="2">
    <source>
        <dbReference type="EMBL" id="KAF7546170.1"/>
    </source>
</evidence>
<dbReference type="Pfam" id="PF12929">
    <property type="entry name" value="Mid1"/>
    <property type="match status" value="1"/>
</dbReference>
<feature type="signal peptide" evidence="1">
    <location>
        <begin position="1"/>
        <end position="35"/>
    </location>
</feature>
<dbReference type="EMBL" id="JAANBB010000223">
    <property type="protein sequence ID" value="KAF7546170.1"/>
    <property type="molecule type" value="Genomic_DNA"/>
</dbReference>
<dbReference type="PANTHER" id="PTHR39142:SF1">
    <property type="entry name" value="AEL197CP"/>
    <property type="match status" value="1"/>
</dbReference>
<reference evidence="2" key="1">
    <citation type="submission" date="2020-03" db="EMBL/GenBank/DDBJ databases">
        <title>Draft Genome Sequence of Cylindrodendrum hubeiense.</title>
        <authorList>
            <person name="Buettner E."/>
            <person name="Kellner H."/>
        </authorList>
    </citation>
    <scope>NUCLEOTIDE SEQUENCE</scope>
    <source>
        <strain evidence="2">IHI 201604</strain>
    </source>
</reference>
<dbReference type="PANTHER" id="PTHR39142">
    <property type="entry name" value="MID1P"/>
    <property type="match status" value="1"/>
</dbReference>
<gene>
    <name evidence="2" type="ORF">G7Z17_g8626</name>
</gene>
<comment type="caution">
    <text evidence="2">The sequence shown here is derived from an EMBL/GenBank/DDBJ whole genome shotgun (WGS) entry which is preliminary data.</text>
</comment>
<dbReference type="Proteomes" id="UP000722485">
    <property type="component" value="Unassembled WGS sequence"/>
</dbReference>
<accession>A0A9P5H0W8</accession>
<dbReference type="AlphaFoldDB" id="A0A9P5H0W8"/>
<evidence type="ECO:0000256" key="1">
    <source>
        <dbReference type="SAM" id="SignalP"/>
    </source>
</evidence>
<name>A0A9P5H0W8_9HYPO</name>
<proteinExistence type="predicted"/>
<organism evidence="2 3">
    <name type="scientific">Cylindrodendrum hubeiense</name>
    <dbReference type="NCBI Taxonomy" id="595255"/>
    <lineage>
        <taxon>Eukaryota</taxon>
        <taxon>Fungi</taxon>
        <taxon>Dikarya</taxon>
        <taxon>Ascomycota</taxon>
        <taxon>Pezizomycotina</taxon>
        <taxon>Sordariomycetes</taxon>
        <taxon>Hypocreomycetidae</taxon>
        <taxon>Hypocreales</taxon>
        <taxon>Nectriaceae</taxon>
        <taxon>Cylindrodendrum</taxon>
    </lineage>
</organism>
<dbReference type="GO" id="GO:0005262">
    <property type="term" value="F:calcium channel activity"/>
    <property type="evidence" value="ECO:0007669"/>
    <property type="project" value="InterPro"/>
</dbReference>
<keyword evidence="3" id="KW-1185">Reference proteome</keyword>
<dbReference type="GO" id="GO:0098703">
    <property type="term" value="P:calcium ion import across plasma membrane"/>
    <property type="evidence" value="ECO:0007669"/>
    <property type="project" value="InterPro"/>
</dbReference>
<keyword evidence="1" id="KW-0732">Signal</keyword>
<dbReference type="InterPro" id="IPR024338">
    <property type="entry name" value="MID1/Yam8"/>
</dbReference>